<sequence length="213" mass="25557">MLTNKLIQTKANLGKIYELREADKVIGRTEIPLTFKRQINSSIANKNYKLQFSYIQEALNWFVHSKNMKLLPFQIYDETNVLVGSVCERRARRFFGYSYFELIYKGESYYFYKIGLGKKGLKILMYNAEDSQVGLIEKDSVFYDNKRTYTIHTLNRHYQMLAYFFSVYFNNAFYSPNEVVGKSKHVEYEYTFNKELKNKYDPSFLERRYEDEK</sequence>
<accession>A0ABT5WYU5</accession>
<name>A0ABT5WYU5_9ENTE</name>
<comment type="caution">
    <text evidence="1">The sequence shown here is derived from an EMBL/GenBank/DDBJ whole genome shotgun (WGS) entry which is preliminary data.</text>
</comment>
<dbReference type="EMBL" id="JAPDSH010000001">
    <property type="protein sequence ID" value="MDF0478919.1"/>
    <property type="molecule type" value="Genomic_DNA"/>
</dbReference>
<organism evidence="1 2">
    <name type="scientific">Vagococcus proximus</name>
    <dbReference type="NCBI Taxonomy" id="2991417"/>
    <lineage>
        <taxon>Bacteria</taxon>
        <taxon>Bacillati</taxon>
        <taxon>Bacillota</taxon>
        <taxon>Bacilli</taxon>
        <taxon>Lactobacillales</taxon>
        <taxon>Enterococcaceae</taxon>
        <taxon>Vagococcus</taxon>
    </lineage>
</organism>
<reference evidence="1" key="1">
    <citation type="submission" date="2022-10" db="EMBL/GenBank/DDBJ databases">
        <title>Vagococcus sp. isolated from poultry meat.</title>
        <authorList>
            <person name="Johansson P."/>
            <person name="Bjorkroth J."/>
        </authorList>
    </citation>
    <scope>NUCLEOTIDE SEQUENCE</scope>
    <source>
        <strain evidence="1">PNs007</strain>
    </source>
</reference>
<evidence type="ECO:0000313" key="1">
    <source>
        <dbReference type="EMBL" id="MDF0478919.1"/>
    </source>
</evidence>
<evidence type="ECO:0000313" key="2">
    <source>
        <dbReference type="Proteomes" id="UP001147148"/>
    </source>
</evidence>
<proteinExistence type="predicted"/>
<protein>
    <submittedName>
        <fullName evidence="1">Uncharacterized protein</fullName>
    </submittedName>
</protein>
<dbReference type="Proteomes" id="UP001147148">
    <property type="component" value="Unassembled WGS sequence"/>
</dbReference>
<dbReference type="RefSeq" id="WP_275470574.1">
    <property type="nucleotide sequence ID" value="NZ_JAPDSH010000001.1"/>
</dbReference>
<gene>
    <name evidence="1" type="ORF">OL233_01350</name>
</gene>
<keyword evidence="2" id="KW-1185">Reference proteome</keyword>